<organism evidence="1 2">
    <name type="scientific">Cichorium intybus</name>
    <name type="common">Chicory</name>
    <dbReference type="NCBI Taxonomy" id="13427"/>
    <lineage>
        <taxon>Eukaryota</taxon>
        <taxon>Viridiplantae</taxon>
        <taxon>Streptophyta</taxon>
        <taxon>Embryophyta</taxon>
        <taxon>Tracheophyta</taxon>
        <taxon>Spermatophyta</taxon>
        <taxon>Magnoliopsida</taxon>
        <taxon>eudicotyledons</taxon>
        <taxon>Gunneridae</taxon>
        <taxon>Pentapetalae</taxon>
        <taxon>asterids</taxon>
        <taxon>campanulids</taxon>
        <taxon>Asterales</taxon>
        <taxon>Asteraceae</taxon>
        <taxon>Cichorioideae</taxon>
        <taxon>Cichorieae</taxon>
        <taxon>Cichoriinae</taxon>
        <taxon>Cichorium</taxon>
    </lineage>
</organism>
<dbReference type="Proteomes" id="UP001055811">
    <property type="component" value="Linkage Group LG04"/>
</dbReference>
<gene>
    <name evidence="1" type="ORF">L2E82_22134</name>
</gene>
<reference evidence="1 2" key="2">
    <citation type="journal article" date="2022" name="Mol. Ecol. Resour.">
        <title>The genomes of chicory, endive, great burdock and yacon provide insights into Asteraceae paleo-polyploidization history and plant inulin production.</title>
        <authorList>
            <person name="Fan W."/>
            <person name="Wang S."/>
            <person name="Wang H."/>
            <person name="Wang A."/>
            <person name="Jiang F."/>
            <person name="Liu H."/>
            <person name="Zhao H."/>
            <person name="Xu D."/>
            <person name="Zhang Y."/>
        </authorList>
    </citation>
    <scope>NUCLEOTIDE SEQUENCE [LARGE SCALE GENOMIC DNA]</scope>
    <source>
        <strain evidence="2">cv. Punajuju</strain>
        <tissue evidence="1">Leaves</tissue>
    </source>
</reference>
<comment type="caution">
    <text evidence="1">The sequence shown here is derived from an EMBL/GenBank/DDBJ whole genome shotgun (WGS) entry which is preliminary data.</text>
</comment>
<reference evidence="2" key="1">
    <citation type="journal article" date="2022" name="Mol. Ecol. Resour.">
        <title>The genomes of chicory, endive, great burdock and yacon provide insights into Asteraceae palaeo-polyploidization history and plant inulin production.</title>
        <authorList>
            <person name="Fan W."/>
            <person name="Wang S."/>
            <person name="Wang H."/>
            <person name="Wang A."/>
            <person name="Jiang F."/>
            <person name="Liu H."/>
            <person name="Zhao H."/>
            <person name="Xu D."/>
            <person name="Zhang Y."/>
        </authorList>
    </citation>
    <scope>NUCLEOTIDE SEQUENCE [LARGE SCALE GENOMIC DNA]</scope>
    <source>
        <strain evidence="2">cv. Punajuju</strain>
    </source>
</reference>
<protein>
    <submittedName>
        <fullName evidence="1">Uncharacterized protein</fullName>
    </submittedName>
</protein>
<keyword evidence="2" id="KW-1185">Reference proteome</keyword>
<name>A0ACB9DWI6_CICIN</name>
<evidence type="ECO:0000313" key="1">
    <source>
        <dbReference type="EMBL" id="KAI3751089.1"/>
    </source>
</evidence>
<accession>A0ACB9DWI6</accession>
<dbReference type="EMBL" id="CM042012">
    <property type="protein sequence ID" value="KAI3751089.1"/>
    <property type="molecule type" value="Genomic_DNA"/>
</dbReference>
<sequence>MTVVGEFSSPLNSGGFVKIFYRKLLLIKENLQFKPQNHPSISLDRYTCFSFHYFVLLRISFVLVDILKTLGFQAVFSPSTPKSVFADCRKSNRLQKMAMNVIQDQNFSVKTNGSTVQKNRGGLGGRKALNDISNSGKPPALNTSRKQNPKNVIPIGEDLGVPKKAHVSGRKALVDLTNSVKPFTQQQSLKKKNQGKKPIAIAEECFLHNHDECIKSQKKSLDLDLDQFLKTIGLHEDVCCESVTRTSRDENVSMFVEMDDILEPIIEDEVGKSPICGSPNSPERVSYMKDYDEFPSFILTETPRRSK</sequence>
<proteinExistence type="predicted"/>
<evidence type="ECO:0000313" key="2">
    <source>
        <dbReference type="Proteomes" id="UP001055811"/>
    </source>
</evidence>